<dbReference type="PANTHER" id="PTHR32060:SF22">
    <property type="entry name" value="CARBOXYL-TERMINAL-PROCESSING PEPTIDASE 3, CHLOROPLASTIC"/>
    <property type="match status" value="1"/>
</dbReference>
<dbReference type="SMART" id="SM00245">
    <property type="entry name" value="TSPc"/>
    <property type="match status" value="1"/>
</dbReference>
<sequence>MLKNYFLGVAFLLFNCQFLFSQEQLSENQKLEQLCKVWGFLKYYHPQVAVGTFDWDAQLISKIQESENTNTKKEFNALLANWIDQLGEVKKCKTCKKNSDKKYFLKNFDLSWTDDKNIFSDDVINKLNYIEENRNQAENHYYFFDKKLEKIGIQNEKYTTDLYPTKELRLVELFRYWNLIEYFFPYKYQTDQKWSSVLPEMIPKFLNTNNQKDYALATFELLAKTDDSHVVLKSSDSTKYLFGTRKLPIEVVSAENKIVVSKVLDRKSGEEVALQTDDVILEINGETIPDLVNKYSKYISASNSWGKLRSIKNLVLWSNNPNINLKIERKGIVQNIDAKTYFINDIIKPQKADVEKWKFLDEEQKIGYINVGAVEINDVAGIFKNLKNTEAIIFDIRNYPKGTTQAFSFQLIPKITNYYSWMLPDLQYPGKYYEEKGYVGRKNANNYKGKVIALVNETTQSQAETLTMMLKQHPNCTVIGSNTAGANGNVVRLKMLNAETQYSGLGAFYPDGRETQRIGLVPNIEVKPTVKGILEKRDEVLEKALMLINEPLLLK</sequence>
<dbReference type="AlphaFoldDB" id="A0A1T5F848"/>
<dbReference type="InterPro" id="IPR005151">
    <property type="entry name" value="Tail-specific_protease"/>
</dbReference>
<evidence type="ECO:0000313" key="3">
    <source>
        <dbReference type="EMBL" id="SKB92208.1"/>
    </source>
</evidence>
<dbReference type="Pfam" id="PF03572">
    <property type="entry name" value="Peptidase_S41"/>
    <property type="match status" value="1"/>
</dbReference>
<dbReference type="InterPro" id="IPR036034">
    <property type="entry name" value="PDZ_sf"/>
</dbReference>
<proteinExistence type="predicted"/>
<dbReference type="SUPFAM" id="SSF50156">
    <property type="entry name" value="PDZ domain-like"/>
    <property type="match status" value="1"/>
</dbReference>
<evidence type="ECO:0000256" key="1">
    <source>
        <dbReference type="SAM" id="SignalP"/>
    </source>
</evidence>
<accession>A0A1T5F848</accession>
<keyword evidence="4" id="KW-1185">Reference proteome</keyword>
<dbReference type="Proteomes" id="UP000191112">
    <property type="component" value="Unassembled WGS sequence"/>
</dbReference>
<protein>
    <submittedName>
        <fullName evidence="3">C-terminal processing protease CtpA/Prc, contains a PDZ domain</fullName>
    </submittedName>
</protein>
<dbReference type="SUPFAM" id="SSF52096">
    <property type="entry name" value="ClpP/crotonase"/>
    <property type="match status" value="1"/>
</dbReference>
<dbReference type="GO" id="GO:0006508">
    <property type="term" value="P:proteolysis"/>
    <property type="evidence" value="ECO:0007669"/>
    <property type="project" value="UniProtKB-KW"/>
</dbReference>
<keyword evidence="3" id="KW-0378">Hydrolase</keyword>
<dbReference type="InterPro" id="IPR029045">
    <property type="entry name" value="ClpP/crotonase-like_dom_sf"/>
</dbReference>
<dbReference type="PANTHER" id="PTHR32060">
    <property type="entry name" value="TAIL-SPECIFIC PROTEASE"/>
    <property type="match status" value="1"/>
</dbReference>
<keyword evidence="1" id="KW-0732">Signal</keyword>
<dbReference type="GO" id="GO:0008236">
    <property type="term" value="F:serine-type peptidase activity"/>
    <property type="evidence" value="ECO:0007669"/>
    <property type="project" value="InterPro"/>
</dbReference>
<name>A0A1T5F848_9FLAO</name>
<organism evidence="3 4">
    <name type="scientific">Soonwooa buanensis</name>
    <dbReference type="NCBI Taxonomy" id="619805"/>
    <lineage>
        <taxon>Bacteria</taxon>
        <taxon>Pseudomonadati</taxon>
        <taxon>Bacteroidota</taxon>
        <taxon>Flavobacteriia</taxon>
        <taxon>Flavobacteriales</taxon>
        <taxon>Weeksellaceae</taxon>
        <taxon>Chryseobacterium group</taxon>
        <taxon>Soonwooa</taxon>
    </lineage>
</organism>
<dbReference type="STRING" id="619805.SAMN05660477_01887"/>
<feature type="chain" id="PRO_5012029867" evidence="1">
    <location>
        <begin position="22"/>
        <end position="555"/>
    </location>
</feature>
<feature type="signal peptide" evidence="1">
    <location>
        <begin position="1"/>
        <end position="21"/>
    </location>
</feature>
<keyword evidence="3" id="KW-0645">Protease</keyword>
<feature type="domain" description="Tail specific protease" evidence="2">
    <location>
        <begin position="320"/>
        <end position="527"/>
    </location>
</feature>
<dbReference type="GO" id="GO:0004175">
    <property type="term" value="F:endopeptidase activity"/>
    <property type="evidence" value="ECO:0007669"/>
    <property type="project" value="TreeGrafter"/>
</dbReference>
<evidence type="ECO:0000259" key="2">
    <source>
        <dbReference type="SMART" id="SM00245"/>
    </source>
</evidence>
<evidence type="ECO:0000313" key="4">
    <source>
        <dbReference type="Proteomes" id="UP000191112"/>
    </source>
</evidence>
<reference evidence="3 4" key="1">
    <citation type="submission" date="2017-02" db="EMBL/GenBank/DDBJ databases">
        <authorList>
            <person name="Peterson S.W."/>
        </authorList>
    </citation>
    <scope>NUCLEOTIDE SEQUENCE [LARGE SCALE GENOMIC DNA]</scope>
    <source>
        <strain evidence="3 4">DSM 22323</strain>
    </source>
</reference>
<dbReference type="RefSeq" id="WP_079667125.1">
    <property type="nucleotide sequence ID" value="NZ_FUYZ01000005.1"/>
</dbReference>
<gene>
    <name evidence="3" type="ORF">SAMN05660477_01887</name>
</gene>
<dbReference type="Gene3D" id="2.30.42.10">
    <property type="match status" value="1"/>
</dbReference>
<dbReference type="Gene3D" id="3.90.226.10">
    <property type="entry name" value="2-enoyl-CoA Hydratase, Chain A, domain 1"/>
    <property type="match status" value="1"/>
</dbReference>
<dbReference type="OrthoDB" id="5379939at2"/>
<dbReference type="EMBL" id="FUYZ01000005">
    <property type="protein sequence ID" value="SKB92208.1"/>
    <property type="molecule type" value="Genomic_DNA"/>
</dbReference>